<gene>
    <name evidence="2" type="ORF">OMM_07260</name>
</gene>
<feature type="domain" description="Rhodanese" evidence="1">
    <location>
        <begin position="2"/>
        <end position="27"/>
    </location>
</feature>
<dbReference type="CDD" id="cd00158">
    <property type="entry name" value="RHOD"/>
    <property type="match status" value="1"/>
</dbReference>
<dbReference type="InterPro" id="IPR001763">
    <property type="entry name" value="Rhodanese-like_dom"/>
</dbReference>
<protein>
    <submittedName>
        <fullName evidence="2">Rhodanese domain-containing protein</fullName>
    </submittedName>
</protein>
<evidence type="ECO:0000313" key="3">
    <source>
        <dbReference type="Proteomes" id="UP000189670"/>
    </source>
</evidence>
<dbReference type="PROSITE" id="PS50206">
    <property type="entry name" value="RHODANESE_3"/>
    <property type="match status" value="2"/>
</dbReference>
<proteinExistence type="predicted"/>
<dbReference type="PANTHER" id="PTHR43031:SF16">
    <property type="entry name" value="OXIDOREDUCTASE"/>
    <property type="match status" value="1"/>
</dbReference>
<dbReference type="EMBL" id="ATBP01000100">
    <property type="protein sequence ID" value="ETR72924.1"/>
    <property type="molecule type" value="Genomic_DNA"/>
</dbReference>
<feature type="domain" description="Rhodanese" evidence="1">
    <location>
        <begin position="49"/>
        <end position="138"/>
    </location>
</feature>
<dbReference type="InterPro" id="IPR050229">
    <property type="entry name" value="GlpE_sulfurtransferase"/>
</dbReference>
<dbReference type="InterPro" id="IPR036873">
    <property type="entry name" value="Rhodanese-like_dom_sf"/>
</dbReference>
<comment type="caution">
    <text evidence="2">The sequence shown here is derived from an EMBL/GenBank/DDBJ whole genome shotgun (WGS) entry which is preliminary data.</text>
</comment>
<reference evidence="3" key="1">
    <citation type="submission" date="2012-11" db="EMBL/GenBank/DDBJ databases">
        <authorList>
            <person name="Lucero-Rivera Y.E."/>
            <person name="Tovar-Ramirez D."/>
        </authorList>
    </citation>
    <scope>NUCLEOTIDE SEQUENCE [LARGE SCALE GENOMIC DNA]</scope>
    <source>
        <strain evidence="3">Araruama</strain>
    </source>
</reference>
<accession>A0A1V1PDQ9</accession>
<dbReference type="AlphaFoldDB" id="A0A1V1PDQ9"/>
<dbReference type="PANTHER" id="PTHR43031">
    <property type="entry name" value="FAD-DEPENDENT OXIDOREDUCTASE"/>
    <property type="match status" value="1"/>
</dbReference>
<dbReference type="Pfam" id="PF00581">
    <property type="entry name" value="Rhodanese"/>
    <property type="match status" value="1"/>
</dbReference>
<evidence type="ECO:0000259" key="1">
    <source>
        <dbReference type="PROSITE" id="PS50206"/>
    </source>
</evidence>
<dbReference type="SUPFAM" id="SSF52821">
    <property type="entry name" value="Rhodanese/Cell cycle control phosphatase"/>
    <property type="match status" value="1"/>
</dbReference>
<evidence type="ECO:0000313" key="2">
    <source>
        <dbReference type="EMBL" id="ETR72924.1"/>
    </source>
</evidence>
<dbReference type="SMART" id="SM00450">
    <property type="entry name" value="RHOD"/>
    <property type="match status" value="1"/>
</dbReference>
<organism evidence="2 3">
    <name type="scientific">Candidatus Magnetoglobus multicellularis str. Araruama</name>
    <dbReference type="NCBI Taxonomy" id="890399"/>
    <lineage>
        <taxon>Bacteria</taxon>
        <taxon>Pseudomonadati</taxon>
        <taxon>Thermodesulfobacteriota</taxon>
        <taxon>Desulfobacteria</taxon>
        <taxon>Desulfobacterales</taxon>
        <taxon>Desulfobacteraceae</taxon>
        <taxon>Candidatus Magnetoglobus</taxon>
    </lineage>
</organism>
<name>A0A1V1PDQ9_9BACT</name>
<dbReference type="Proteomes" id="UP000189670">
    <property type="component" value="Unassembled WGS sequence"/>
</dbReference>
<dbReference type="Gene3D" id="3.40.250.10">
    <property type="entry name" value="Rhodanese-like domain"/>
    <property type="match status" value="1"/>
</dbReference>
<sequence>MKLGYTDVYCFRGGIPEWRSFSYPMVVNEASMKMRIKKLKPKKLAKLMKKTDIFVVDVRPKDFKRDSSFIIGSIHCPLLDLTERYHEFPKDKQIVLTDWAMRQSPLAAKYLINEGYPVIGVLKGGIERWKHDNLPVENR</sequence>